<dbReference type="EMBL" id="AOIN01000014">
    <property type="protein sequence ID" value="ELZ05664.1"/>
    <property type="molecule type" value="Genomic_DNA"/>
</dbReference>
<organism evidence="1 2">
    <name type="scientific">Natrialba chahannaoensis JCM 10990</name>
    <dbReference type="NCBI Taxonomy" id="1227492"/>
    <lineage>
        <taxon>Archaea</taxon>
        <taxon>Methanobacteriati</taxon>
        <taxon>Methanobacteriota</taxon>
        <taxon>Stenosarchaea group</taxon>
        <taxon>Halobacteria</taxon>
        <taxon>Halobacteriales</taxon>
        <taxon>Natrialbaceae</taxon>
        <taxon>Natrialba</taxon>
    </lineage>
</organism>
<evidence type="ECO:0000313" key="1">
    <source>
        <dbReference type="EMBL" id="ELZ05664.1"/>
    </source>
</evidence>
<proteinExistence type="predicted"/>
<sequence>MGRLRTLSRIIDGVTAVWNLAVAARSERGLVSSYFLIGLCAGFLYRGLQRRYVGRVRDHPGRYAFLTVSWWPIGAALVWTANDEATVQSLAAGLSLGSLLYAATQQP</sequence>
<reference evidence="1 2" key="1">
    <citation type="journal article" date="2014" name="PLoS Genet.">
        <title>Phylogenetically driven sequencing of extremely halophilic archaea reveals strategies for static and dynamic osmo-response.</title>
        <authorList>
            <person name="Becker E.A."/>
            <person name="Seitzer P.M."/>
            <person name="Tritt A."/>
            <person name="Larsen D."/>
            <person name="Krusor M."/>
            <person name="Yao A.I."/>
            <person name="Wu D."/>
            <person name="Madern D."/>
            <person name="Eisen J.A."/>
            <person name="Darling A.E."/>
            <person name="Facciotti M.T."/>
        </authorList>
    </citation>
    <scope>NUCLEOTIDE SEQUENCE [LARGE SCALE GENOMIC DNA]</scope>
    <source>
        <strain evidence="1 2">JCM 10990</strain>
    </source>
</reference>
<evidence type="ECO:0000313" key="2">
    <source>
        <dbReference type="Proteomes" id="UP000011693"/>
    </source>
</evidence>
<protein>
    <submittedName>
        <fullName evidence="1">Uncharacterized protein</fullName>
    </submittedName>
</protein>
<name>M0B7P8_9EURY</name>
<dbReference type="Proteomes" id="UP000011693">
    <property type="component" value="Unassembled WGS sequence"/>
</dbReference>
<dbReference type="PATRIC" id="fig|1227492.4.peg.413"/>
<gene>
    <name evidence="1" type="ORF">C482_02101</name>
</gene>
<keyword evidence="2" id="KW-1185">Reference proteome</keyword>
<dbReference type="AlphaFoldDB" id="M0B7P8"/>
<accession>M0B7P8</accession>
<dbReference type="OrthoDB" id="169384at2157"/>
<dbReference type="RefSeq" id="WP_006165709.1">
    <property type="nucleotide sequence ID" value="NZ_AOIN01000014.1"/>
</dbReference>
<comment type="caution">
    <text evidence="1">The sequence shown here is derived from an EMBL/GenBank/DDBJ whole genome shotgun (WGS) entry which is preliminary data.</text>
</comment>